<feature type="transmembrane region" description="Helical" evidence="1">
    <location>
        <begin position="161"/>
        <end position="184"/>
    </location>
</feature>
<proteinExistence type="predicted"/>
<gene>
    <name evidence="2" type="ORF">BJZ21_002769</name>
</gene>
<comment type="caution">
    <text evidence="2">The sequence shown here is derived from an EMBL/GenBank/DDBJ whole genome shotgun (WGS) entry which is preliminary data.</text>
</comment>
<dbReference type="EMBL" id="JACCBG010000001">
    <property type="protein sequence ID" value="NYD42686.1"/>
    <property type="molecule type" value="Genomic_DNA"/>
</dbReference>
<keyword evidence="1" id="KW-0812">Transmembrane</keyword>
<dbReference type="Proteomes" id="UP000535511">
    <property type="component" value="Unassembled WGS sequence"/>
</dbReference>
<dbReference type="AlphaFoldDB" id="A0A7Y9E7L1"/>
<feature type="transmembrane region" description="Helical" evidence="1">
    <location>
        <begin position="75"/>
        <end position="95"/>
    </location>
</feature>
<evidence type="ECO:0000313" key="3">
    <source>
        <dbReference type="Proteomes" id="UP000535511"/>
    </source>
</evidence>
<name>A0A7Y9E7L1_9ACTN</name>
<reference evidence="2 3" key="1">
    <citation type="submission" date="2020-07" db="EMBL/GenBank/DDBJ databases">
        <title>Sequencing the genomes of 1000 actinobacteria strains.</title>
        <authorList>
            <person name="Klenk H.-P."/>
        </authorList>
    </citation>
    <scope>NUCLEOTIDE SEQUENCE [LARGE SCALE GENOMIC DNA]</scope>
    <source>
        <strain evidence="2 3">DSM 21350</strain>
    </source>
</reference>
<protein>
    <submittedName>
        <fullName evidence="2">ABC-type transport system involved in multi-copper enzyme maturation permease subunit</fullName>
    </submittedName>
</protein>
<feature type="transmembrane region" description="Helical" evidence="1">
    <location>
        <begin position="41"/>
        <end position="63"/>
    </location>
</feature>
<keyword evidence="1" id="KW-1133">Transmembrane helix</keyword>
<dbReference type="RefSeq" id="WP_179664291.1">
    <property type="nucleotide sequence ID" value="NZ_JACCBG010000001.1"/>
</dbReference>
<sequence>MTGQTAALPARLDVSGTSAIPFSRLVRLEGRKLADTRAGRWLLISIAALTALVLVIQLAVVVAQDLVVRFSDFLVAMNTPMGVLLPVLGVMSITSEWSQRTAMVTFALEPSRQRVVAAKLVSVLLVAVVAVVIGLLLGVLANLLYGGLSGNDVVWSIGVRQLFGFLLLHVFGMSTGFAFGMLFLNTPAGIVVFFVYSFVLPGLFQLGAALMHWFGQLQPWIDFNAAQAPLIVDQGMAGKEWAQLVVSGLLWLVLPLVVGVWRVLRTEVK</sequence>
<feature type="transmembrane region" description="Helical" evidence="1">
    <location>
        <begin position="191"/>
        <end position="214"/>
    </location>
</feature>
<evidence type="ECO:0000313" key="2">
    <source>
        <dbReference type="EMBL" id="NYD42686.1"/>
    </source>
</evidence>
<keyword evidence="1" id="KW-0472">Membrane</keyword>
<keyword evidence="3" id="KW-1185">Reference proteome</keyword>
<evidence type="ECO:0000256" key="1">
    <source>
        <dbReference type="SAM" id="Phobius"/>
    </source>
</evidence>
<feature type="transmembrane region" description="Helical" evidence="1">
    <location>
        <begin position="116"/>
        <end position="141"/>
    </location>
</feature>
<feature type="transmembrane region" description="Helical" evidence="1">
    <location>
        <begin position="241"/>
        <end position="264"/>
    </location>
</feature>
<accession>A0A7Y9E7L1</accession>
<organism evidence="2 3">
    <name type="scientific">Nocardioides panaciterrulae</name>
    <dbReference type="NCBI Taxonomy" id="661492"/>
    <lineage>
        <taxon>Bacteria</taxon>
        <taxon>Bacillati</taxon>
        <taxon>Actinomycetota</taxon>
        <taxon>Actinomycetes</taxon>
        <taxon>Propionibacteriales</taxon>
        <taxon>Nocardioidaceae</taxon>
        <taxon>Nocardioides</taxon>
    </lineage>
</organism>